<dbReference type="AlphaFoldDB" id="A0A0U2V1H7"/>
<keyword evidence="1" id="KW-0812">Transmembrane</keyword>
<feature type="transmembrane region" description="Helical" evidence="1">
    <location>
        <begin position="61"/>
        <end position="92"/>
    </location>
</feature>
<sequence>MRAMIKFLLLKSITFFAGCMSCFVMHTTFALPLVISAALTGLVGSFVPFPKLYQNHPYAAIYAGSFAGMCSTSLITSYWEVAIISIIGATLYTLTLNAFAGFGGRLGSVAFASVALYSLAKGLV</sequence>
<accession>A0A0U2V1H7</accession>
<reference evidence="2 3" key="1">
    <citation type="submission" date="2015-03" db="EMBL/GenBank/DDBJ databases">
        <authorList>
            <person name="Murphy D."/>
        </authorList>
    </citation>
    <scope>NUCLEOTIDE SEQUENCE [LARGE SCALE GENOMIC DNA]</scope>
    <source>
        <strain evidence="2 3">KMM 520</strain>
    </source>
</reference>
<evidence type="ECO:0000256" key="1">
    <source>
        <dbReference type="SAM" id="Phobius"/>
    </source>
</evidence>
<dbReference type="PATRIC" id="fig|1315283.4.peg.579"/>
<evidence type="ECO:0000313" key="2">
    <source>
        <dbReference type="EMBL" id="ALS31981.1"/>
    </source>
</evidence>
<keyword evidence="1" id="KW-0472">Membrane</keyword>
<evidence type="ECO:0000313" key="3">
    <source>
        <dbReference type="Proteomes" id="UP000065261"/>
    </source>
</evidence>
<dbReference type="EMBL" id="CP011034">
    <property type="protein sequence ID" value="ALS31981.1"/>
    <property type="molecule type" value="Genomic_DNA"/>
</dbReference>
<gene>
    <name evidence="2" type="ORF">PTRA_a0646</name>
</gene>
<name>A0A0U2V1H7_9GAMM</name>
<protein>
    <submittedName>
        <fullName evidence="2">Uncharacterized protein</fullName>
    </submittedName>
</protein>
<organism evidence="2">
    <name type="scientific">Pseudoalteromonas translucida KMM 520</name>
    <dbReference type="NCBI Taxonomy" id="1315283"/>
    <lineage>
        <taxon>Bacteria</taxon>
        <taxon>Pseudomonadati</taxon>
        <taxon>Pseudomonadota</taxon>
        <taxon>Gammaproteobacteria</taxon>
        <taxon>Alteromonadales</taxon>
        <taxon>Pseudoalteromonadaceae</taxon>
        <taxon>Pseudoalteromonas</taxon>
    </lineage>
</organism>
<keyword evidence="1" id="KW-1133">Transmembrane helix</keyword>
<proteinExistence type="predicted"/>
<dbReference type="KEGG" id="ptn:PTRA_a0646"/>
<feature type="transmembrane region" description="Helical" evidence="1">
    <location>
        <begin position="31"/>
        <end position="49"/>
    </location>
</feature>
<dbReference type="Proteomes" id="UP000065261">
    <property type="component" value="Chromosome I"/>
</dbReference>